<organism evidence="1 2">
    <name type="scientific">Meloidogyne enterolobii</name>
    <name type="common">Root-knot nematode worm</name>
    <name type="synonym">Meloidogyne mayaguensis</name>
    <dbReference type="NCBI Taxonomy" id="390850"/>
    <lineage>
        <taxon>Eukaryota</taxon>
        <taxon>Metazoa</taxon>
        <taxon>Ecdysozoa</taxon>
        <taxon>Nematoda</taxon>
        <taxon>Chromadorea</taxon>
        <taxon>Rhabditida</taxon>
        <taxon>Tylenchina</taxon>
        <taxon>Tylenchomorpha</taxon>
        <taxon>Tylenchoidea</taxon>
        <taxon>Meloidogynidae</taxon>
        <taxon>Meloidogyninae</taxon>
        <taxon>Meloidogyne</taxon>
    </lineage>
</organism>
<evidence type="ECO:0000313" key="1">
    <source>
        <dbReference type="EMBL" id="CAK5007585.1"/>
    </source>
</evidence>
<name>A0ACB0XLJ1_MELEN</name>
<comment type="caution">
    <text evidence="1">The sequence shown here is derived from an EMBL/GenBank/DDBJ whole genome shotgun (WGS) entry which is preliminary data.</text>
</comment>
<dbReference type="Proteomes" id="UP001497535">
    <property type="component" value="Unassembled WGS sequence"/>
</dbReference>
<reference evidence="1" key="1">
    <citation type="submission" date="2023-11" db="EMBL/GenBank/DDBJ databases">
        <authorList>
            <person name="Poullet M."/>
        </authorList>
    </citation>
    <scope>NUCLEOTIDE SEQUENCE</scope>
    <source>
        <strain evidence="1">E1834</strain>
    </source>
</reference>
<proteinExistence type="predicted"/>
<evidence type="ECO:0000313" key="2">
    <source>
        <dbReference type="Proteomes" id="UP001497535"/>
    </source>
</evidence>
<protein>
    <submittedName>
        <fullName evidence="1">Uncharacterized protein</fullName>
    </submittedName>
</protein>
<sequence length="70" mass="8173">MNREKDFDEDIYKVQADSDDEEPVPIKESVVMGEDGREMVIKHVMVPSQAEIEEMIVERKKQYLLEKFAG</sequence>
<keyword evidence="2" id="KW-1185">Reference proteome</keyword>
<dbReference type="EMBL" id="CAVMJV010000001">
    <property type="protein sequence ID" value="CAK5007585.1"/>
    <property type="molecule type" value="Genomic_DNA"/>
</dbReference>
<gene>
    <name evidence="1" type="ORF">MENTE1834_LOCUS818</name>
</gene>
<accession>A0ACB0XLJ1</accession>